<dbReference type="InterPro" id="IPR050295">
    <property type="entry name" value="Plant_2OG-oxidoreductases"/>
</dbReference>
<keyword evidence="3 4" id="KW-0408">Iron</keyword>
<dbReference type="Gene3D" id="2.60.120.330">
    <property type="entry name" value="B-lactam Antibiotic, Isopenicillin N Synthase, Chain"/>
    <property type="match status" value="1"/>
</dbReference>
<evidence type="ECO:0000313" key="7">
    <source>
        <dbReference type="Proteomes" id="UP001396334"/>
    </source>
</evidence>
<dbReference type="Proteomes" id="UP001396334">
    <property type="component" value="Unassembled WGS sequence"/>
</dbReference>
<dbReference type="Pfam" id="PF03171">
    <property type="entry name" value="2OG-FeII_Oxy"/>
    <property type="match status" value="1"/>
</dbReference>
<evidence type="ECO:0000256" key="3">
    <source>
        <dbReference type="ARBA" id="ARBA00023004"/>
    </source>
</evidence>
<evidence type="ECO:0000256" key="4">
    <source>
        <dbReference type="RuleBase" id="RU003682"/>
    </source>
</evidence>
<evidence type="ECO:0000256" key="2">
    <source>
        <dbReference type="ARBA" id="ARBA00022723"/>
    </source>
</evidence>
<dbReference type="PANTHER" id="PTHR47991">
    <property type="entry name" value="OXOGLUTARATE/IRON-DEPENDENT DIOXYGENASE"/>
    <property type="match status" value="1"/>
</dbReference>
<dbReference type="InterPro" id="IPR044861">
    <property type="entry name" value="IPNS-like_FE2OG_OXY"/>
</dbReference>
<dbReference type="InterPro" id="IPR026992">
    <property type="entry name" value="DIOX_N"/>
</dbReference>
<proteinExistence type="inferred from homology"/>
<organism evidence="6 7">
    <name type="scientific">Hibiscus sabdariffa</name>
    <name type="common">roselle</name>
    <dbReference type="NCBI Taxonomy" id="183260"/>
    <lineage>
        <taxon>Eukaryota</taxon>
        <taxon>Viridiplantae</taxon>
        <taxon>Streptophyta</taxon>
        <taxon>Embryophyta</taxon>
        <taxon>Tracheophyta</taxon>
        <taxon>Spermatophyta</taxon>
        <taxon>Magnoliopsida</taxon>
        <taxon>eudicotyledons</taxon>
        <taxon>Gunneridae</taxon>
        <taxon>Pentapetalae</taxon>
        <taxon>rosids</taxon>
        <taxon>malvids</taxon>
        <taxon>Malvales</taxon>
        <taxon>Malvaceae</taxon>
        <taxon>Malvoideae</taxon>
        <taxon>Hibiscus</taxon>
    </lineage>
</organism>
<comment type="similarity">
    <text evidence="1 4">Belongs to the iron/ascorbate-dependent oxidoreductase family.</text>
</comment>
<dbReference type="EMBL" id="JBBPBN010000001">
    <property type="protein sequence ID" value="KAK9047481.1"/>
    <property type="molecule type" value="Genomic_DNA"/>
</dbReference>
<dbReference type="InterPro" id="IPR005123">
    <property type="entry name" value="Oxoglu/Fe-dep_dioxygenase_dom"/>
</dbReference>
<dbReference type="InterPro" id="IPR027443">
    <property type="entry name" value="IPNS-like_sf"/>
</dbReference>
<comment type="caution">
    <text evidence="6">The sequence shown here is derived from an EMBL/GenBank/DDBJ whole genome shotgun (WGS) entry which is preliminary data.</text>
</comment>
<keyword evidence="7" id="KW-1185">Reference proteome</keyword>
<evidence type="ECO:0000256" key="1">
    <source>
        <dbReference type="ARBA" id="ARBA00008056"/>
    </source>
</evidence>
<accession>A0ABR2UD57</accession>
<reference evidence="6 7" key="1">
    <citation type="journal article" date="2024" name="G3 (Bethesda)">
        <title>Genome assembly of Hibiscus sabdariffa L. provides insights into metabolisms of medicinal natural products.</title>
        <authorList>
            <person name="Kim T."/>
        </authorList>
    </citation>
    <scope>NUCLEOTIDE SEQUENCE [LARGE SCALE GENOMIC DNA]</scope>
    <source>
        <strain evidence="6">TK-2024</strain>
        <tissue evidence="6">Old leaves</tissue>
    </source>
</reference>
<evidence type="ECO:0000313" key="6">
    <source>
        <dbReference type="EMBL" id="KAK9047481.1"/>
    </source>
</evidence>
<dbReference type="PROSITE" id="PS51471">
    <property type="entry name" value="FE2OG_OXY"/>
    <property type="match status" value="1"/>
</dbReference>
<dbReference type="SUPFAM" id="SSF51197">
    <property type="entry name" value="Clavaminate synthase-like"/>
    <property type="match status" value="1"/>
</dbReference>
<sequence length="351" mass="39292">MYSVKELVESVGLTSVPSSYIFRDTKSDVHCMHVQSETVPIIDFSLLTSHDPDRRSETITRLGNACLEWGFFMCVVILQVINHGVPEMLRDEMVRETESFFDLREEDKRQYAGKKLFDPIRCGTSFNSNVDKTLLWRDYLKIHVHPHFNAPDKPSGFSKVLREYCQKTRDIAGELLKGISESLGLESGYINEKMRVGSSESHQLLVANMYPPCPQPELAMGLPPHSDHGLLTILMQNGIDGLQVMHEGNWVSINPLPNSFLVNTGDHMEILTNGKYKSVVHRAVVNSKAPRVSIGTAHGPPLDTVVSPAPELMTDGVGQAYLGIKYKNYLELQQSKTLSGKSCLDHLRLSI</sequence>
<dbReference type="Pfam" id="PF14226">
    <property type="entry name" value="DIOX_N"/>
    <property type="match status" value="1"/>
</dbReference>
<gene>
    <name evidence="6" type="ORF">V6N11_053325</name>
</gene>
<feature type="domain" description="Fe2OG dioxygenase" evidence="5">
    <location>
        <begin position="200"/>
        <end position="300"/>
    </location>
</feature>
<protein>
    <recommendedName>
        <fullName evidence="5">Fe2OG dioxygenase domain-containing protein</fullName>
    </recommendedName>
</protein>
<keyword evidence="2 4" id="KW-0479">Metal-binding</keyword>
<keyword evidence="4" id="KW-0560">Oxidoreductase</keyword>
<name>A0ABR2UD57_9ROSI</name>
<evidence type="ECO:0000259" key="5">
    <source>
        <dbReference type="PROSITE" id="PS51471"/>
    </source>
</evidence>